<sequence>MPPLLLKLSEKRPVRLHYLGVSYGLTPSLHKFWKNSGFVPLYLRQTPNDLTGEHTCVMLKALKCDDLETTCDPEWLTAFSKDFHKRFLNLLSYKFRDFPSISALSIMEAADAGNRNKKDIKKVFEKNTLYTQFSTYDLKRLESYANNMLDYHVILDLIPLIANLYFGKKFDGDVKLSGVQSSILLGIGLQRKDIDDLEKELSLPSTQILALFIKIVRKISTYFRSLETAAMQEIPEETAVIKKKKAIKLMDGDVTPNSTLQDDRGEEEDAEASWDPVPKTLEDDLEEAGDNIMKQMREKQRELINSLDLSKYAITGSSQVWEEAESQISAVTSGKKNTSTVVSIKNTESANKRKSTETAADIVAQEAKKMKQAGGKKSHRKSKNKR</sequence>
<keyword evidence="5" id="KW-1185">Reference proteome</keyword>
<dbReference type="GO" id="GO:1990883">
    <property type="term" value="F:18S rRNA cytidine N-acetyltransferase activity"/>
    <property type="evidence" value="ECO:0007669"/>
    <property type="project" value="TreeGrafter"/>
</dbReference>
<dbReference type="PANTHER" id="PTHR10925">
    <property type="entry name" value="N-ACETYLTRANSFERASE 10"/>
    <property type="match status" value="1"/>
</dbReference>
<dbReference type="InterPro" id="IPR000182">
    <property type="entry name" value="GNAT_dom"/>
</dbReference>
<dbReference type="Gene3D" id="3.40.630.30">
    <property type="match status" value="1"/>
</dbReference>
<feature type="domain" description="N-acetyltransferase" evidence="2">
    <location>
        <begin position="1"/>
        <end position="63"/>
    </location>
</feature>
<comment type="caution">
    <text evidence="4">The sequence shown here is derived from an EMBL/GenBank/DDBJ whole genome shotgun (WGS) entry which is preliminary data.</text>
</comment>
<evidence type="ECO:0000313" key="5">
    <source>
        <dbReference type="Proteomes" id="UP000789342"/>
    </source>
</evidence>
<evidence type="ECO:0000259" key="2">
    <source>
        <dbReference type="Pfam" id="PF13718"/>
    </source>
</evidence>
<dbReference type="GO" id="GO:0000049">
    <property type="term" value="F:tRNA binding"/>
    <property type="evidence" value="ECO:0007669"/>
    <property type="project" value="TreeGrafter"/>
</dbReference>
<reference evidence="4" key="1">
    <citation type="submission" date="2021-06" db="EMBL/GenBank/DDBJ databases">
        <authorList>
            <person name="Kallberg Y."/>
            <person name="Tangrot J."/>
            <person name="Rosling A."/>
        </authorList>
    </citation>
    <scope>NUCLEOTIDE SEQUENCE</scope>
    <source>
        <strain evidence="4">CL551</strain>
    </source>
</reference>
<dbReference type="EMBL" id="CAJVPV010012006">
    <property type="protein sequence ID" value="CAG8666700.1"/>
    <property type="molecule type" value="Genomic_DNA"/>
</dbReference>
<dbReference type="AlphaFoldDB" id="A0A9N9ECM2"/>
<evidence type="ECO:0000313" key="4">
    <source>
        <dbReference type="EMBL" id="CAG8666700.1"/>
    </source>
</evidence>
<dbReference type="Pfam" id="PF13725">
    <property type="entry name" value="tRNA_bind_2"/>
    <property type="match status" value="1"/>
</dbReference>
<feature type="compositionally biased region" description="Basic residues" evidence="1">
    <location>
        <begin position="370"/>
        <end position="386"/>
    </location>
</feature>
<name>A0A9N9ECM2_9GLOM</name>
<dbReference type="Proteomes" id="UP000789342">
    <property type="component" value="Unassembled WGS sequence"/>
</dbReference>
<accession>A0A9N9ECM2</accession>
<dbReference type="InterPro" id="IPR027992">
    <property type="entry name" value="tRNA_bind_dom"/>
</dbReference>
<evidence type="ECO:0000256" key="1">
    <source>
        <dbReference type="SAM" id="MobiDB-lite"/>
    </source>
</evidence>
<gene>
    <name evidence="4" type="ORF">AMORRO_LOCUS10648</name>
</gene>
<dbReference type="GO" id="GO:0005730">
    <property type="term" value="C:nucleolus"/>
    <property type="evidence" value="ECO:0007669"/>
    <property type="project" value="TreeGrafter"/>
</dbReference>
<dbReference type="Pfam" id="PF13718">
    <property type="entry name" value="GNAT_acetyltr_2"/>
    <property type="match status" value="1"/>
</dbReference>
<dbReference type="InterPro" id="IPR032672">
    <property type="entry name" value="TmcA/NAT10/Kre33"/>
</dbReference>
<dbReference type="OrthoDB" id="10067491at2759"/>
<dbReference type="PANTHER" id="PTHR10925:SF5">
    <property type="entry name" value="RNA CYTIDINE ACETYLTRANSFERASE"/>
    <property type="match status" value="1"/>
</dbReference>
<organism evidence="4 5">
    <name type="scientific">Acaulospora morrowiae</name>
    <dbReference type="NCBI Taxonomy" id="94023"/>
    <lineage>
        <taxon>Eukaryota</taxon>
        <taxon>Fungi</taxon>
        <taxon>Fungi incertae sedis</taxon>
        <taxon>Mucoromycota</taxon>
        <taxon>Glomeromycotina</taxon>
        <taxon>Glomeromycetes</taxon>
        <taxon>Diversisporales</taxon>
        <taxon>Acaulosporaceae</taxon>
        <taxon>Acaulospora</taxon>
    </lineage>
</organism>
<feature type="region of interest" description="Disordered" evidence="1">
    <location>
        <begin position="253"/>
        <end position="279"/>
    </location>
</feature>
<feature type="region of interest" description="Disordered" evidence="1">
    <location>
        <begin position="366"/>
        <end position="386"/>
    </location>
</feature>
<dbReference type="GO" id="GO:1904812">
    <property type="term" value="P:rRNA acetylation involved in maturation of SSU-rRNA"/>
    <property type="evidence" value="ECO:0007669"/>
    <property type="project" value="TreeGrafter"/>
</dbReference>
<feature type="domain" description="Possible tRNA binding" evidence="3">
    <location>
        <begin position="75"/>
        <end position="325"/>
    </location>
</feature>
<protein>
    <submittedName>
        <fullName evidence="4">4173_t:CDS:1</fullName>
    </submittedName>
</protein>
<evidence type="ECO:0000259" key="3">
    <source>
        <dbReference type="Pfam" id="PF13725"/>
    </source>
</evidence>
<dbReference type="GO" id="GO:0030686">
    <property type="term" value="C:90S preribosome"/>
    <property type="evidence" value="ECO:0007669"/>
    <property type="project" value="TreeGrafter"/>
</dbReference>
<proteinExistence type="predicted"/>